<dbReference type="GeneID" id="4390754"/>
<proteinExistence type="predicted"/>
<organism evidence="5 6">
    <name type="scientific">Chaetomium globosum (strain ATCC 6205 / CBS 148.51 / DSM 1962 / NBRC 6347 / NRRL 1970)</name>
    <name type="common">Soil fungus</name>
    <dbReference type="NCBI Taxonomy" id="306901"/>
    <lineage>
        <taxon>Eukaryota</taxon>
        <taxon>Fungi</taxon>
        <taxon>Dikarya</taxon>
        <taxon>Ascomycota</taxon>
        <taxon>Pezizomycotina</taxon>
        <taxon>Sordariomycetes</taxon>
        <taxon>Sordariomycetidae</taxon>
        <taxon>Sordariales</taxon>
        <taxon>Chaetomiaceae</taxon>
        <taxon>Chaetomium</taxon>
    </lineage>
</organism>
<feature type="repeat" description="ANK" evidence="3">
    <location>
        <begin position="1100"/>
        <end position="1132"/>
    </location>
</feature>
<evidence type="ECO:0000256" key="3">
    <source>
        <dbReference type="PROSITE-ProRule" id="PRU00023"/>
    </source>
</evidence>
<sequence>MDLPDDEDGFDSELSWDPSARRSRRRLLGRRRLNRNNEDRSKATTVLDPVIDFKEAEDRAEPQPVARSDQDLPTVSLPCRVALVNISGLNGLEAGFDHYTLAHLTSVEAFRKTVATALDIDKISFRFRDDKILGETATNNAIRSLAVELLDHVTRSQTEDTVVIFVARDLGGSVLKQRTALLSTALDGPWLPQQLQHLSAFHEDLTVKFRALLETIDVELLSIYQEPPGQATYELLVPEAAATLSQPREVRIGLHRSHQSLAEFHDLATQTAFANKVQDVRSKRQPEYQLLIKLLSNHGLSIPVRHYNYSRPVFRNLCDWLLPDGAFAPWMDTKSSLESLPEDPVERAGMLIAKNLLVLEVGGAINDTAILAGSLVASIRSKRALAVDHFITLAHHHPQVLTLTKPQLMASLCHQILIHSPRLLSLVRQWLKPAREALQSHNSHWKEAVLWQILKTLFSSKSLRHDCIIVHEPPDVKFSWPFLDLLTDIGSLLESTEIHCKILVVRATPSSNGLPQRWPVLQKVISHGDQGARAALEMDFTEESRIHSHSGPDPTTRREKALSVLLRDGVELDKARIVAHLIAKHTLLPLELLEKTSLGWETDDGLASLISDLIPKTFKAWVGTGLLWMTHAARPLTRIELEAALGLGFDSCRTPTVTPPPLGFVDIFADCLCGLLEIDATGVVFSMYPSICRRVLTHIKLGQDEPKLLLEVQPNMGGSDEQAELALHCLRYLSRDDGSMEQPTAPLRRYAVEHWLSHLNLSGDATVLASVMAGFVLSDQDRTSRWIQQRAFYWAYYDADARREPEASNHAPPSLQDLVSEFPYQRPNGLRGIMEIIDLAFEASALRTAQDRQMWHALALAAAQTGKLHALRILDGRGHLDEDDILNAISETGSRDALLGLAQNKPTWRLQHEFGHSFNNYEPPMIHDLAANGQTVPSDRLWEGLKSGLEYESPAGQRVLHVAASSGHVYLLAKLLMGISKSALRINHQDALGLTALHLGAARGHVAAVERLLVAGAQVDPLDKAGQTPLHMASTGGYVETVRALLGRGASIGLKDDEGKTPLHLALEDGDLDVSIVLLDKLVSCTEQRSSVDLDVAAKESLTPLTLAVRNSLLPAVRSLLRLGADVNTANTSQDNITPLHAAVKHGSYEVVEELLGAEGIDVNARADQNITPLHLAAELDRPRVMRSLLDKGADTSVQDRRGLTPLSVACLSGNVSVVKMLLPSVPRGQLGLPYYWASRSGNEELLSLVLDAGVDKNSKWSIHGAIHRVSFCLEPRLLRLLLVRRVDLELRDSNGATALMRAVDQDARECVKLLVDAGASVSSEDEKGHTAWFRAASMNRLECLRILLRSCHSMEFKVPTGKSDSYETVVDMALAEFKPEIFRMLVDHLSTLSAQFSLSPSPDMVVRLVSQDCNVENIRTLLEKATHWDPNEEVGRRGTMLHHAAYFGRLHLTEVLIQSDRVDVNKRNDMYGTPLETAVCEPDSPSCIEIVKKLLGKGALTSIGSSYFGSPLHAAAATPKYVWMDEVEDRYLTMARCILLRDPSAINLTAGYFGTPLAAALGRGTEAMIAELLQYSPNLVVPAGIVGTVLHALAGRKEPVGGLVPTLKMLLDRAAPAVTPATPDAAGRLPIHLAAVEDNEAFISLLTTPEVTLLSRAVGGRHALHFAAGSGSMSVAAELLVQHPDAIHDVDDDGWTPLHWACRRDFVPMVKLLLENGADKHRRTNRGWQPIDVAVYHGFHDNIVELVRVSPETPEKPPPPLHSELAVEQERSPPNAAALARTGEYLSYHCDNCLLDIYGPRYCCTCHGLDLCFKCFRLTWKHLFTGHHFELFDMLGDRLSATGEEDTDGH</sequence>
<keyword evidence="2 3" id="KW-0040">ANK repeat</keyword>
<feature type="region of interest" description="Disordered" evidence="4">
    <location>
        <begin position="1752"/>
        <end position="1775"/>
    </location>
</feature>
<feature type="repeat" description="ANK" evidence="3">
    <location>
        <begin position="1135"/>
        <end position="1168"/>
    </location>
</feature>
<evidence type="ECO:0000256" key="2">
    <source>
        <dbReference type="ARBA" id="ARBA00023043"/>
    </source>
</evidence>
<gene>
    <name evidence="5" type="ORF">CHGG_05328</name>
</gene>
<feature type="repeat" description="ANK" evidence="3">
    <location>
        <begin position="1058"/>
        <end position="1081"/>
    </location>
</feature>
<feature type="repeat" description="ANK" evidence="3">
    <location>
        <begin position="1295"/>
        <end position="1327"/>
    </location>
</feature>
<dbReference type="HOGENOM" id="CLU_002405_1_0_1"/>
<evidence type="ECO:0000256" key="1">
    <source>
        <dbReference type="ARBA" id="ARBA00022737"/>
    </source>
</evidence>
<feature type="compositionally biased region" description="Basic and acidic residues" evidence="4">
    <location>
        <begin position="52"/>
        <end position="61"/>
    </location>
</feature>
<feature type="repeat" description="ANK" evidence="3">
    <location>
        <begin position="992"/>
        <end position="1024"/>
    </location>
</feature>
<dbReference type="PANTHER" id="PTHR24123:SF33">
    <property type="entry name" value="PROTEIN HOS4"/>
    <property type="match status" value="1"/>
</dbReference>
<dbReference type="Pfam" id="PF00023">
    <property type="entry name" value="Ank"/>
    <property type="match status" value="1"/>
</dbReference>
<feature type="repeat" description="ANK" evidence="3">
    <location>
        <begin position="1694"/>
        <end position="1726"/>
    </location>
</feature>
<feature type="repeat" description="ANK" evidence="3">
    <location>
        <begin position="1169"/>
        <end position="1201"/>
    </location>
</feature>
<feature type="repeat" description="ANK" evidence="3">
    <location>
        <begin position="1202"/>
        <end position="1223"/>
    </location>
</feature>
<dbReference type="Gene3D" id="1.25.40.20">
    <property type="entry name" value="Ankyrin repeat-containing domain"/>
    <property type="match status" value="4"/>
</dbReference>
<reference evidence="6" key="1">
    <citation type="journal article" date="2015" name="Genome Announc.">
        <title>Draft genome sequence of the cellulolytic fungus Chaetomium globosum.</title>
        <authorList>
            <person name="Cuomo C.A."/>
            <person name="Untereiner W.A."/>
            <person name="Ma L.-J."/>
            <person name="Grabherr M."/>
            <person name="Birren B.W."/>
        </authorList>
    </citation>
    <scope>NUCLEOTIDE SEQUENCE [LARGE SCALE GENOMIC DNA]</scope>
    <source>
        <strain evidence="6">ATCC 6205 / CBS 148.51 / DSM 1962 / NBRC 6347 / NRRL 1970</strain>
    </source>
</reference>
<dbReference type="Pfam" id="PF12796">
    <property type="entry name" value="Ank_2"/>
    <property type="match status" value="4"/>
</dbReference>
<feature type="repeat" description="ANK" evidence="3">
    <location>
        <begin position="1025"/>
        <end position="1057"/>
    </location>
</feature>
<dbReference type="SMART" id="SM00248">
    <property type="entry name" value="ANK"/>
    <property type="match status" value="20"/>
</dbReference>
<dbReference type="InterPro" id="IPR051165">
    <property type="entry name" value="Multifunctional_ANK_Repeat"/>
</dbReference>
<dbReference type="SUPFAM" id="SSF48403">
    <property type="entry name" value="Ankyrin repeat"/>
    <property type="match status" value="2"/>
</dbReference>
<keyword evidence="1" id="KW-0677">Repeat</keyword>
<dbReference type="InParanoid" id="Q2H7N7"/>
<dbReference type="EMBL" id="CH408031">
    <property type="protein sequence ID" value="EAQ88709.1"/>
    <property type="molecule type" value="Genomic_DNA"/>
</dbReference>
<dbReference type="PRINTS" id="PR01415">
    <property type="entry name" value="ANKYRIN"/>
</dbReference>
<dbReference type="InterPro" id="IPR002110">
    <property type="entry name" value="Ankyrin_rpt"/>
</dbReference>
<dbReference type="CDD" id="cd02249">
    <property type="entry name" value="ZZ"/>
    <property type="match status" value="1"/>
</dbReference>
<feature type="region of interest" description="Disordered" evidence="4">
    <location>
        <begin position="52"/>
        <end position="71"/>
    </location>
</feature>
<keyword evidence="6" id="KW-1185">Reference proteome</keyword>
<dbReference type="PROSITE" id="PS50297">
    <property type="entry name" value="ANK_REP_REGION"/>
    <property type="match status" value="9"/>
</dbReference>
<dbReference type="eggNOG" id="KOG4177">
    <property type="taxonomic scope" value="Eukaryota"/>
</dbReference>
<name>Q2H7N7_CHAGB</name>
<evidence type="ECO:0000313" key="6">
    <source>
        <dbReference type="Proteomes" id="UP000001056"/>
    </source>
</evidence>
<dbReference type="PROSITE" id="PS50088">
    <property type="entry name" value="ANK_REPEAT"/>
    <property type="match status" value="9"/>
</dbReference>
<dbReference type="OrthoDB" id="4580745at2759"/>
<evidence type="ECO:0000256" key="4">
    <source>
        <dbReference type="SAM" id="MobiDB-lite"/>
    </source>
</evidence>
<dbReference type="VEuPathDB" id="FungiDB:CHGG_05328"/>
<protein>
    <submittedName>
        <fullName evidence="5">Uncharacterized protein</fullName>
    </submittedName>
</protein>
<evidence type="ECO:0000313" key="5">
    <source>
        <dbReference type="EMBL" id="EAQ88709.1"/>
    </source>
</evidence>
<dbReference type="SUPFAM" id="SSF57850">
    <property type="entry name" value="RING/U-box"/>
    <property type="match status" value="1"/>
</dbReference>
<dbReference type="PANTHER" id="PTHR24123">
    <property type="entry name" value="ANKYRIN REPEAT-CONTAINING"/>
    <property type="match status" value="1"/>
</dbReference>
<dbReference type="Proteomes" id="UP000001056">
    <property type="component" value="Unassembled WGS sequence"/>
</dbReference>
<dbReference type="InterPro" id="IPR036770">
    <property type="entry name" value="Ankyrin_rpt-contain_sf"/>
</dbReference>
<dbReference type="RefSeq" id="XP_001221423.1">
    <property type="nucleotide sequence ID" value="XM_001221422.1"/>
</dbReference>
<accession>Q2H7N7</accession>